<dbReference type="PANTHER" id="PTHR38608">
    <property type="entry name" value="PROTEIN CBG07207"/>
    <property type="match status" value="1"/>
</dbReference>
<dbReference type="Proteomes" id="UP000492821">
    <property type="component" value="Unassembled WGS sequence"/>
</dbReference>
<name>A0A7E4VWZ7_PANRE</name>
<proteinExistence type="predicted"/>
<protein>
    <submittedName>
        <fullName evidence="2">CRIB domain-containing protein</fullName>
    </submittedName>
</protein>
<dbReference type="AlphaFoldDB" id="A0A7E4VWZ7"/>
<dbReference type="WBParaSite" id="Pan_g4555.t1">
    <property type="protein sequence ID" value="Pan_g4555.t1"/>
    <property type="gene ID" value="Pan_g4555"/>
</dbReference>
<evidence type="ECO:0000313" key="1">
    <source>
        <dbReference type="Proteomes" id="UP000492821"/>
    </source>
</evidence>
<keyword evidence="1" id="KW-1185">Reference proteome</keyword>
<reference evidence="2" key="2">
    <citation type="submission" date="2020-10" db="UniProtKB">
        <authorList>
            <consortium name="WormBaseParasite"/>
        </authorList>
    </citation>
    <scope>IDENTIFICATION</scope>
</reference>
<evidence type="ECO:0000313" key="2">
    <source>
        <dbReference type="WBParaSite" id="Pan_g4555.t1"/>
    </source>
</evidence>
<accession>A0A7E4VWZ7</accession>
<sequence>MIGMINLPSDSPAEYYTAPTRFFREFGEPMPSPSNLEVPSKPSKPSFLNLFARRKTSRQVGYLNDGRKVFDGKVVDTVSPPKLWEQLIVRTFVHKMEDEIQSPQVQLETIQNAFPKLTSQNKSLSASTYSLVSQDRLKSQCANCCGKSPLRKSNTISAKTEAKKDPKKKIYTNKQIPSLYIHEKLARTHHRGSSSSC</sequence>
<organism evidence="1 2">
    <name type="scientific">Panagrellus redivivus</name>
    <name type="common">Microworm</name>
    <dbReference type="NCBI Taxonomy" id="6233"/>
    <lineage>
        <taxon>Eukaryota</taxon>
        <taxon>Metazoa</taxon>
        <taxon>Ecdysozoa</taxon>
        <taxon>Nematoda</taxon>
        <taxon>Chromadorea</taxon>
        <taxon>Rhabditida</taxon>
        <taxon>Tylenchina</taxon>
        <taxon>Panagrolaimomorpha</taxon>
        <taxon>Panagrolaimoidea</taxon>
        <taxon>Panagrolaimidae</taxon>
        <taxon>Panagrellus</taxon>
    </lineage>
</organism>
<reference evidence="1" key="1">
    <citation type="journal article" date="2013" name="Genetics">
        <title>The draft genome and transcriptome of Panagrellus redivivus are shaped by the harsh demands of a free-living lifestyle.</title>
        <authorList>
            <person name="Srinivasan J."/>
            <person name="Dillman A.R."/>
            <person name="Macchietto M.G."/>
            <person name="Heikkinen L."/>
            <person name="Lakso M."/>
            <person name="Fracchia K.M."/>
            <person name="Antoshechkin I."/>
            <person name="Mortazavi A."/>
            <person name="Wong G."/>
            <person name="Sternberg P.W."/>
        </authorList>
    </citation>
    <scope>NUCLEOTIDE SEQUENCE [LARGE SCALE GENOMIC DNA]</scope>
    <source>
        <strain evidence="1">MT8872</strain>
    </source>
</reference>
<dbReference type="PANTHER" id="PTHR38608:SF4">
    <property type="entry name" value="PROTEIN CBG07207"/>
    <property type="match status" value="1"/>
</dbReference>